<dbReference type="Proteomes" id="UP001221757">
    <property type="component" value="Unassembled WGS sequence"/>
</dbReference>
<organism evidence="1 2">
    <name type="scientific">Mycena rosella</name>
    <name type="common">Pink bonnet</name>
    <name type="synonym">Agaricus rosellus</name>
    <dbReference type="NCBI Taxonomy" id="1033263"/>
    <lineage>
        <taxon>Eukaryota</taxon>
        <taxon>Fungi</taxon>
        <taxon>Dikarya</taxon>
        <taxon>Basidiomycota</taxon>
        <taxon>Agaricomycotina</taxon>
        <taxon>Agaricomycetes</taxon>
        <taxon>Agaricomycetidae</taxon>
        <taxon>Agaricales</taxon>
        <taxon>Marasmiineae</taxon>
        <taxon>Mycenaceae</taxon>
        <taxon>Mycena</taxon>
    </lineage>
</organism>
<reference evidence="1" key="1">
    <citation type="submission" date="2023-03" db="EMBL/GenBank/DDBJ databases">
        <title>Massive genome expansion in bonnet fungi (Mycena s.s.) driven by repeated elements and novel gene families across ecological guilds.</title>
        <authorList>
            <consortium name="Lawrence Berkeley National Laboratory"/>
            <person name="Harder C.B."/>
            <person name="Miyauchi S."/>
            <person name="Viragh M."/>
            <person name="Kuo A."/>
            <person name="Thoen E."/>
            <person name="Andreopoulos B."/>
            <person name="Lu D."/>
            <person name="Skrede I."/>
            <person name="Drula E."/>
            <person name="Henrissat B."/>
            <person name="Morin E."/>
            <person name="Kohler A."/>
            <person name="Barry K."/>
            <person name="LaButti K."/>
            <person name="Morin E."/>
            <person name="Salamov A."/>
            <person name="Lipzen A."/>
            <person name="Mereny Z."/>
            <person name="Hegedus B."/>
            <person name="Baldrian P."/>
            <person name="Stursova M."/>
            <person name="Weitz H."/>
            <person name="Taylor A."/>
            <person name="Grigoriev I.V."/>
            <person name="Nagy L.G."/>
            <person name="Martin F."/>
            <person name="Kauserud H."/>
        </authorList>
    </citation>
    <scope>NUCLEOTIDE SEQUENCE</scope>
    <source>
        <strain evidence="1">CBHHK067</strain>
    </source>
</reference>
<gene>
    <name evidence="1" type="ORF">B0H17DRAFT_1134016</name>
</gene>
<protein>
    <submittedName>
        <fullName evidence="1">Uncharacterized protein</fullName>
    </submittedName>
</protein>
<proteinExistence type="predicted"/>
<comment type="caution">
    <text evidence="1">The sequence shown here is derived from an EMBL/GenBank/DDBJ whole genome shotgun (WGS) entry which is preliminary data.</text>
</comment>
<dbReference type="EMBL" id="JARKIE010000061">
    <property type="protein sequence ID" value="KAJ7690995.1"/>
    <property type="molecule type" value="Genomic_DNA"/>
</dbReference>
<keyword evidence="2" id="KW-1185">Reference proteome</keyword>
<evidence type="ECO:0000313" key="1">
    <source>
        <dbReference type="EMBL" id="KAJ7690995.1"/>
    </source>
</evidence>
<name>A0AAD7DJF8_MYCRO</name>
<accession>A0AAD7DJF8</accession>
<sequence>MWGEEEEIIGLLEITTELRWSLEIPRRVPASHQLEELASGICYEINERPYAFSDMQRHAGVQGSMREGIRIHASASCAPDGRRAQKDSRCATGWVLWRWASAHWHLALCTPSAQALEALRPEEALRERRGYPRRDPFGVRRRATITVGNTGMTFF</sequence>
<dbReference type="AlphaFoldDB" id="A0AAD7DJF8"/>
<evidence type="ECO:0000313" key="2">
    <source>
        <dbReference type="Proteomes" id="UP001221757"/>
    </source>
</evidence>